<sequence length="304" mass="33645">MEPHTAARAILATLAGQPLDRAAEDHRMDADDLAAAIQLYQAAGLAALEAQTATYGWNEIRIQFTNWEVAEHTAVTTLALHLRSITGWWFIRKAPCWRLRLPTQPTATITSPLKSLQASGLITRWWKCHYEAETLAFGGPEGIQTAHKLFHHDSSGILNYLDRPAPVIGRRELSILLCTALFRGARQDWYEQGDIWHRVTELRPLPAAQTPPTSTGTRTLMRSDTRTDGPLLSPNGPLAFAAPWISAFYEAGRALGEAASSGTLHRGTRDILAHHVIFHWNRLGLPAPTQRLLARAARDAVLNP</sequence>
<evidence type="ECO:0000313" key="3">
    <source>
        <dbReference type="Proteomes" id="UP001577267"/>
    </source>
</evidence>
<gene>
    <name evidence="2" type="ORF">ACE11A_03340</name>
</gene>
<comment type="caution">
    <text evidence="2">The sequence shown here is derived from an EMBL/GenBank/DDBJ whole genome shotgun (WGS) entry which is preliminary data.</text>
</comment>
<dbReference type="EMBL" id="JBHGBT010000002">
    <property type="protein sequence ID" value="MFB4193390.1"/>
    <property type="molecule type" value="Genomic_DNA"/>
</dbReference>
<proteinExistence type="predicted"/>
<dbReference type="Pfam" id="PF14028">
    <property type="entry name" value="Lant_dehydr_C"/>
    <property type="match status" value="1"/>
</dbReference>
<dbReference type="Proteomes" id="UP001577267">
    <property type="component" value="Unassembled WGS sequence"/>
</dbReference>
<dbReference type="NCBIfam" id="TIGR03891">
    <property type="entry name" value="thiopep_ocin"/>
    <property type="match status" value="1"/>
</dbReference>
<dbReference type="InterPro" id="IPR023809">
    <property type="entry name" value="Thiopep_bacteriocin_synth_dom"/>
</dbReference>
<accession>A0ABV4ZHX1</accession>
<reference evidence="2 3" key="1">
    <citation type="submission" date="2024-09" db="EMBL/GenBank/DDBJ databases">
        <title>Draft genome sequence of multifaceted antimicrobials producing Streptomyces sp. strain FH1.</title>
        <authorList>
            <person name="Hassan F."/>
            <person name="Ali H."/>
            <person name="Hassan N."/>
            <person name="Nawaz A."/>
        </authorList>
    </citation>
    <scope>NUCLEOTIDE SEQUENCE [LARGE SCALE GENOMIC DNA]</scope>
    <source>
        <strain evidence="2 3">FH1</strain>
    </source>
</reference>
<dbReference type="RefSeq" id="WP_375061429.1">
    <property type="nucleotide sequence ID" value="NZ_JBHGBT010000002.1"/>
</dbReference>
<organism evidence="2 3">
    <name type="scientific">Streptomyces carpaticus</name>
    <dbReference type="NCBI Taxonomy" id="285558"/>
    <lineage>
        <taxon>Bacteria</taxon>
        <taxon>Bacillati</taxon>
        <taxon>Actinomycetota</taxon>
        <taxon>Actinomycetes</taxon>
        <taxon>Kitasatosporales</taxon>
        <taxon>Streptomycetaceae</taxon>
        <taxon>Streptomyces</taxon>
    </lineage>
</organism>
<evidence type="ECO:0000313" key="2">
    <source>
        <dbReference type="EMBL" id="MFB4193390.1"/>
    </source>
</evidence>
<feature type="domain" description="Thiopeptide-type bacteriocin biosynthesis" evidence="1">
    <location>
        <begin position="80"/>
        <end position="300"/>
    </location>
</feature>
<protein>
    <submittedName>
        <fullName evidence="2">Thiopeptide-type bacteriocin biosynthesis protein</fullName>
    </submittedName>
</protein>
<evidence type="ECO:0000259" key="1">
    <source>
        <dbReference type="Pfam" id="PF14028"/>
    </source>
</evidence>
<name>A0ABV4ZHX1_9ACTN</name>
<keyword evidence="3" id="KW-1185">Reference proteome</keyword>